<sequence>MSLQERIKAYRIPIVGVLLLLVVWFIFFRGSGSSGILTQQEFEDKLKEMSNGKIVISDSKIKMYESEDGGVYSANWNGFMLSSRVDKDKKLDRTFSIITKQAGYMDEISIGQYHDLVVYLTRLSNEKMSVDEANVLVDTGLNFNQQITTGEQHETSKGDLYYRLSGGKKDINFFSFLIMDEDGHKRVINPNKK</sequence>
<gene>
    <name evidence="2" type="ORF">BF38_5933</name>
    <name evidence="3" type="ORF">FO599_01245</name>
    <name evidence="4" type="ORF">FOC89_01215</name>
</gene>
<evidence type="ECO:0000313" key="6">
    <source>
        <dbReference type="Proteomes" id="UP000501107"/>
    </source>
</evidence>
<keyword evidence="1" id="KW-1133">Transmembrane helix</keyword>
<name>A0A0B5NCG7_BACTU</name>
<dbReference type="KEGG" id="btw:BF38_5933"/>
<protein>
    <submittedName>
        <fullName evidence="4">Uncharacterized protein</fullName>
    </submittedName>
</protein>
<evidence type="ECO:0000256" key="1">
    <source>
        <dbReference type="SAM" id="Phobius"/>
    </source>
</evidence>
<evidence type="ECO:0000313" key="3">
    <source>
        <dbReference type="EMBL" id="MDR4174757.1"/>
    </source>
</evidence>
<reference evidence="3" key="2">
    <citation type="submission" date="2019-07" db="EMBL/GenBank/DDBJ databases">
        <title>Phylogenomic Reclassification of ATCC Bacillus Strains and Various Taxa within the Genus Bacillus.</title>
        <authorList>
            <person name="Riojas M.A."/>
            <person name="Frank A.M."/>
            <person name="Fenn S.L."/>
            <person name="King S.P."/>
            <person name="Brower S.M."/>
            <person name="Hazbon M.H."/>
        </authorList>
    </citation>
    <scope>NUCLEOTIDE SEQUENCE</scope>
    <source>
        <strain evidence="3">ATCC 35646</strain>
    </source>
</reference>
<accession>A0A0B5NCG7</accession>
<dbReference type="AlphaFoldDB" id="A0A0B5NCG7"/>
<geneLocation type="plasmid" evidence="4 6">
    <name>unnamed3</name>
</geneLocation>
<dbReference type="Proteomes" id="UP000501107">
    <property type="component" value="Plasmid unnamed3"/>
</dbReference>
<feature type="transmembrane region" description="Helical" evidence="1">
    <location>
        <begin position="12"/>
        <end position="30"/>
    </location>
</feature>
<evidence type="ECO:0000313" key="4">
    <source>
        <dbReference type="EMBL" id="QKH22636.1"/>
    </source>
</evidence>
<keyword evidence="1" id="KW-0812">Transmembrane</keyword>
<reference evidence="4 6" key="3">
    <citation type="submission" date="2020-05" db="EMBL/GenBank/DDBJ databases">
        <title>FDA dAtabase for Regulatory Grade micrObial Sequences (FDA-ARGOS): Supporting development and validation of Infectious Disease Dx tests.</title>
        <authorList>
            <person name="Nelson B."/>
            <person name="Plummer A."/>
            <person name="Tallon L."/>
            <person name="Sadzewicz L."/>
            <person name="Zhao X."/>
            <person name="Vavikolanu K."/>
            <person name="Mehta A."/>
            <person name="Aluvathingal J."/>
            <person name="Nadendla S."/>
            <person name="Myers T."/>
            <person name="Yan Y."/>
            <person name="Sichtig H."/>
        </authorList>
    </citation>
    <scope>NUCLEOTIDE SEQUENCE [LARGE SCALE GENOMIC DNA]</scope>
    <source>
        <strain evidence="4 6">FDAARGOS_795</strain>
        <plasmid evidence="4 6">unnamed3</plasmid>
    </source>
</reference>
<dbReference type="EMBL" id="CP053979">
    <property type="protein sequence ID" value="QKH22636.1"/>
    <property type="molecule type" value="Genomic_DNA"/>
</dbReference>
<evidence type="ECO:0000313" key="5">
    <source>
        <dbReference type="Proteomes" id="UP000031876"/>
    </source>
</evidence>
<keyword evidence="4" id="KW-0614">Plasmid</keyword>
<geneLocation type="plasmid" evidence="2 5">
    <name>2</name>
</geneLocation>
<dbReference type="EMBL" id="VKQN01000001">
    <property type="protein sequence ID" value="MDR4174757.1"/>
    <property type="molecule type" value="Genomic_DNA"/>
</dbReference>
<organism evidence="4 6">
    <name type="scientific">Bacillus thuringiensis</name>
    <dbReference type="NCBI Taxonomy" id="1428"/>
    <lineage>
        <taxon>Bacteria</taxon>
        <taxon>Bacillati</taxon>
        <taxon>Bacillota</taxon>
        <taxon>Bacilli</taxon>
        <taxon>Bacillales</taxon>
        <taxon>Bacillaceae</taxon>
        <taxon>Bacillus</taxon>
        <taxon>Bacillus cereus group</taxon>
    </lineage>
</organism>
<dbReference type="RefSeq" id="WP_000058018.1">
    <property type="nucleotide sequence ID" value="NZ_CP009334.1"/>
</dbReference>
<proteinExistence type="predicted"/>
<reference evidence="2 5" key="1">
    <citation type="journal article" date="2015" name="Genome Announc.">
        <title>Complete genome sequences for 35 biothreat assay-relevant bacillus species.</title>
        <authorList>
            <person name="Johnson S.L."/>
            <person name="Daligault H.E."/>
            <person name="Davenport K.W."/>
            <person name="Jaissle J."/>
            <person name="Frey K.G."/>
            <person name="Ladner J.T."/>
            <person name="Broomall S.M."/>
            <person name="Bishop-Lilly K.A."/>
            <person name="Bruce D.C."/>
            <person name="Gibbons H.S."/>
            <person name="Coyne S.R."/>
            <person name="Lo C.C."/>
            <person name="Meincke L."/>
            <person name="Munk A.C."/>
            <person name="Koroleva G.I."/>
            <person name="Rosenzweig C.N."/>
            <person name="Palacios G.F."/>
            <person name="Redden C.L."/>
            <person name="Minogue T.D."/>
            <person name="Chain P.S."/>
        </authorList>
    </citation>
    <scope>NUCLEOTIDE SEQUENCE [LARGE SCALE GENOMIC DNA]</scope>
    <source>
        <strain evidence="2 5">HD1011</strain>
        <plasmid evidence="2 5">2</plasmid>
    </source>
</reference>
<dbReference type="Proteomes" id="UP000031876">
    <property type="component" value="Plasmid 2"/>
</dbReference>
<evidence type="ECO:0000313" key="2">
    <source>
        <dbReference type="EMBL" id="AJG74080.1"/>
    </source>
</evidence>
<dbReference type="Proteomes" id="UP001181533">
    <property type="component" value="Unassembled WGS sequence"/>
</dbReference>
<keyword evidence="1" id="KW-0472">Membrane</keyword>
<dbReference type="EMBL" id="CP009334">
    <property type="protein sequence ID" value="AJG74080.1"/>
    <property type="molecule type" value="Genomic_DNA"/>
</dbReference>